<dbReference type="AlphaFoldDB" id="A0A9D4A214"/>
<dbReference type="Pfam" id="PF22936">
    <property type="entry name" value="Pol_BBD"/>
    <property type="match status" value="1"/>
</dbReference>
<dbReference type="EMBL" id="JAIQCV010000007">
    <property type="protein sequence ID" value="KAH1081760.1"/>
    <property type="molecule type" value="Genomic_DNA"/>
</dbReference>
<evidence type="ECO:0000313" key="3">
    <source>
        <dbReference type="EMBL" id="KAH1081760.1"/>
    </source>
</evidence>
<sequence length="130" mass="14885">MKHLVVKPDSQGESLIVRERQDQNVDDDRGGTQERNPRGKAKRRSKSLNRDKKKNATNQKSKQSKKSGEADVVEDYNDDELLVTSVNNSKVNEEWILDLGCTFHMSLNRDWFTSYEIMPECVVLMGNNAV</sequence>
<feature type="compositionally biased region" description="Basic and acidic residues" evidence="1">
    <location>
        <begin position="16"/>
        <end position="37"/>
    </location>
</feature>
<dbReference type="InterPro" id="IPR054722">
    <property type="entry name" value="PolX-like_BBD"/>
</dbReference>
<evidence type="ECO:0000256" key="1">
    <source>
        <dbReference type="SAM" id="MobiDB-lite"/>
    </source>
</evidence>
<feature type="compositionally biased region" description="Basic residues" evidence="1">
    <location>
        <begin position="38"/>
        <end position="55"/>
    </location>
</feature>
<accession>A0A9D4A214</accession>
<evidence type="ECO:0000313" key="4">
    <source>
        <dbReference type="Proteomes" id="UP000828251"/>
    </source>
</evidence>
<keyword evidence="4" id="KW-1185">Reference proteome</keyword>
<protein>
    <recommendedName>
        <fullName evidence="2">Retrovirus-related Pol polyprotein from transposon TNT 1-94-like beta-barrel domain-containing protein</fullName>
    </recommendedName>
</protein>
<dbReference type="Proteomes" id="UP000828251">
    <property type="component" value="Unassembled WGS sequence"/>
</dbReference>
<proteinExistence type="predicted"/>
<comment type="caution">
    <text evidence="3">The sequence shown here is derived from an EMBL/GenBank/DDBJ whole genome shotgun (WGS) entry which is preliminary data.</text>
</comment>
<reference evidence="3 4" key="1">
    <citation type="journal article" date="2021" name="Plant Biotechnol. J.">
        <title>Multi-omics assisted identification of the key and species-specific regulatory components of drought-tolerant mechanisms in Gossypium stocksii.</title>
        <authorList>
            <person name="Yu D."/>
            <person name="Ke L."/>
            <person name="Zhang D."/>
            <person name="Wu Y."/>
            <person name="Sun Y."/>
            <person name="Mei J."/>
            <person name="Sun J."/>
            <person name="Sun Y."/>
        </authorList>
    </citation>
    <scope>NUCLEOTIDE SEQUENCE [LARGE SCALE GENOMIC DNA]</scope>
    <source>
        <strain evidence="4">cv. E1</strain>
        <tissue evidence="3">Leaf</tissue>
    </source>
</reference>
<feature type="domain" description="Retrovirus-related Pol polyprotein from transposon TNT 1-94-like beta-barrel" evidence="2">
    <location>
        <begin position="95"/>
        <end position="129"/>
    </location>
</feature>
<evidence type="ECO:0000259" key="2">
    <source>
        <dbReference type="Pfam" id="PF22936"/>
    </source>
</evidence>
<feature type="region of interest" description="Disordered" evidence="1">
    <location>
        <begin position="1"/>
        <end position="72"/>
    </location>
</feature>
<gene>
    <name evidence="3" type="ORF">J1N35_021521</name>
</gene>
<organism evidence="3 4">
    <name type="scientific">Gossypium stocksii</name>
    <dbReference type="NCBI Taxonomy" id="47602"/>
    <lineage>
        <taxon>Eukaryota</taxon>
        <taxon>Viridiplantae</taxon>
        <taxon>Streptophyta</taxon>
        <taxon>Embryophyta</taxon>
        <taxon>Tracheophyta</taxon>
        <taxon>Spermatophyta</taxon>
        <taxon>Magnoliopsida</taxon>
        <taxon>eudicotyledons</taxon>
        <taxon>Gunneridae</taxon>
        <taxon>Pentapetalae</taxon>
        <taxon>rosids</taxon>
        <taxon>malvids</taxon>
        <taxon>Malvales</taxon>
        <taxon>Malvaceae</taxon>
        <taxon>Malvoideae</taxon>
        <taxon>Gossypium</taxon>
    </lineage>
</organism>
<dbReference type="OrthoDB" id="1736601at2759"/>
<name>A0A9D4A214_9ROSI</name>